<keyword evidence="2" id="KW-1185">Reference proteome</keyword>
<evidence type="ECO:0000313" key="2">
    <source>
        <dbReference type="Proteomes" id="UP000678393"/>
    </source>
</evidence>
<protein>
    <submittedName>
        <fullName evidence="1">Uncharacterized protein</fullName>
    </submittedName>
</protein>
<dbReference type="AlphaFoldDB" id="A0A8S3YX72"/>
<feature type="non-terminal residue" evidence="1">
    <location>
        <position position="1"/>
    </location>
</feature>
<comment type="caution">
    <text evidence="1">The sequence shown here is derived from an EMBL/GenBank/DDBJ whole genome shotgun (WGS) entry which is preliminary data.</text>
</comment>
<sequence length="54" mass="6512">YELRTPEFHYEASKNNELLRNSDKWDELLRYRENLVNASRRLHTALQGSEVSVY</sequence>
<name>A0A8S3YX72_9EUPU</name>
<dbReference type="EMBL" id="CAJHNH020001109">
    <property type="protein sequence ID" value="CAG5121534.1"/>
    <property type="molecule type" value="Genomic_DNA"/>
</dbReference>
<accession>A0A8S3YX72</accession>
<evidence type="ECO:0000313" key="1">
    <source>
        <dbReference type="EMBL" id="CAG5121534.1"/>
    </source>
</evidence>
<organism evidence="1 2">
    <name type="scientific">Candidula unifasciata</name>
    <dbReference type="NCBI Taxonomy" id="100452"/>
    <lineage>
        <taxon>Eukaryota</taxon>
        <taxon>Metazoa</taxon>
        <taxon>Spiralia</taxon>
        <taxon>Lophotrochozoa</taxon>
        <taxon>Mollusca</taxon>
        <taxon>Gastropoda</taxon>
        <taxon>Heterobranchia</taxon>
        <taxon>Euthyneura</taxon>
        <taxon>Panpulmonata</taxon>
        <taxon>Eupulmonata</taxon>
        <taxon>Stylommatophora</taxon>
        <taxon>Helicina</taxon>
        <taxon>Helicoidea</taxon>
        <taxon>Geomitridae</taxon>
        <taxon>Candidula</taxon>
    </lineage>
</organism>
<dbReference type="OrthoDB" id="2101380at2759"/>
<proteinExistence type="predicted"/>
<gene>
    <name evidence="1" type="ORF">CUNI_LOCUS7092</name>
</gene>
<reference evidence="1" key="1">
    <citation type="submission" date="2021-04" db="EMBL/GenBank/DDBJ databases">
        <authorList>
            <consortium name="Molecular Ecology Group"/>
        </authorList>
    </citation>
    <scope>NUCLEOTIDE SEQUENCE</scope>
</reference>
<dbReference type="Proteomes" id="UP000678393">
    <property type="component" value="Unassembled WGS sequence"/>
</dbReference>